<dbReference type="EMBL" id="OCNJ01000004">
    <property type="protein sequence ID" value="SOD95394.1"/>
    <property type="molecule type" value="Genomic_DNA"/>
</dbReference>
<dbReference type="SUPFAM" id="SSF47188">
    <property type="entry name" value="Hemerythrin-like"/>
    <property type="match status" value="1"/>
</dbReference>
<organism evidence="6 7">
    <name type="scientific">Caenispirillum bisanense</name>
    <dbReference type="NCBI Taxonomy" id="414052"/>
    <lineage>
        <taxon>Bacteria</taxon>
        <taxon>Pseudomonadati</taxon>
        <taxon>Pseudomonadota</taxon>
        <taxon>Alphaproteobacteria</taxon>
        <taxon>Rhodospirillales</taxon>
        <taxon>Novispirillaceae</taxon>
        <taxon>Caenispirillum</taxon>
    </lineage>
</organism>
<dbReference type="PANTHER" id="PTHR37164">
    <property type="entry name" value="BACTERIOHEMERYTHRIN"/>
    <property type="match status" value="1"/>
</dbReference>
<evidence type="ECO:0000313" key="7">
    <source>
        <dbReference type="Proteomes" id="UP000219621"/>
    </source>
</evidence>
<accession>A0A286GK84</accession>
<feature type="region of interest" description="Disordered" evidence="4">
    <location>
        <begin position="139"/>
        <end position="158"/>
    </location>
</feature>
<evidence type="ECO:0000256" key="4">
    <source>
        <dbReference type="SAM" id="MobiDB-lite"/>
    </source>
</evidence>
<dbReference type="AlphaFoldDB" id="A0A286GK84"/>
<dbReference type="CDD" id="cd12107">
    <property type="entry name" value="Hemerythrin"/>
    <property type="match status" value="1"/>
</dbReference>
<dbReference type="Proteomes" id="UP000219621">
    <property type="component" value="Unassembled WGS sequence"/>
</dbReference>
<evidence type="ECO:0000259" key="5">
    <source>
        <dbReference type="Pfam" id="PF01814"/>
    </source>
</evidence>
<dbReference type="InterPro" id="IPR012827">
    <property type="entry name" value="Hemerythrin_metal-bd"/>
</dbReference>
<dbReference type="InterPro" id="IPR050669">
    <property type="entry name" value="Hemerythrin"/>
</dbReference>
<evidence type="ECO:0000313" key="6">
    <source>
        <dbReference type="EMBL" id="SOD95394.1"/>
    </source>
</evidence>
<keyword evidence="7" id="KW-1185">Reference proteome</keyword>
<dbReference type="Pfam" id="PF01814">
    <property type="entry name" value="Hemerythrin"/>
    <property type="match status" value="1"/>
</dbReference>
<keyword evidence="3" id="KW-0408">Iron</keyword>
<feature type="compositionally biased region" description="Acidic residues" evidence="4">
    <location>
        <begin position="148"/>
        <end position="158"/>
    </location>
</feature>
<dbReference type="InterPro" id="IPR012312">
    <property type="entry name" value="Hemerythrin-like"/>
</dbReference>
<dbReference type="NCBIfam" id="TIGR02481">
    <property type="entry name" value="hemeryth_dom"/>
    <property type="match status" value="1"/>
</dbReference>
<evidence type="ECO:0000256" key="2">
    <source>
        <dbReference type="ARBA" id="ARBA00022723"/>
    </source>
</evidence>
<name>A0A286GK84_9PROT</name>
<dbReference type="NCBIfam" id="NF033749">
    <property type="entry name" value="bact_hemeryth"/>
    <property type="match status" value="1"/>
</dbReference>
<evidence type="ECO:0000256" key="3">
    <source>
        <dbReference type="ARBA" id="ARBA00023004"/>
    </source>
</evidence>
<keyword evidence="2" id="KW-0479">Metal-binding</keyword>
<feature type="domain" description="Hemerythrin-like" evidence="5">
    <location>
        <begin position="15"/>
        <end position="131"/>
    </location>
</feature>
<dbReference type="InterPro" id="IPR035938">
    <property type="entry name" value="Hemerythrin-like_sf"/>
</dbReference>
<protein>
    <submittedName>
        <fullName evidence="6">Hemerythrin</fullName>
    </submittedName>
</protein>
<dbReference type="OrthoDB" id="7305302at2"/>
<reference evidence="7" key="1">
    <citation type="submission" date="2017-09" db="EMBL/GenBank/DDBJ databases">
        <authorList>
            <person name="Varghese N."/>
            <person name="Submissions S."/>
        </authorList>
    </citation>
    <scope>NUCLEOTIDE SEQUENCE [LARGE SCALE GENOMIC DNA]</scope>
    <source>
        <strain evidence="7">USBA 140</strain>
    </source>
</reference>
<dbReference type="Gene3D" id="1.20.120.50">
    <property type="entry name" value="Hemerythrin-like"/>
    <property type="match status" value="1"/>
</dbReference>
<evidence type="ECO:0000256" key="1">
    <source>
        <dbReference type="ARBA" id="ARBA00010587"/>
    </source>
</evidence>
<dbReference type="GO" id="GO:0046872">
    <property type="term" value="F:metal ion binding"/>
    <property type="evidence" value="ECO:0007669"/>
    <property type="project" value="UniProtKB-KW"/>
</dbReference>
<dbReference type="RefSeq" id="WP_101613996.1">
    <property type="nucleotide sequence ID" value="NZ_OCNJ01000004.1"/>
</dbReference>
<proteinExistence type="inferred from homology"/>
<gene>
    <name evidence="6" type="ORF">SAMN05421508_104325</name>
</gene>
<sequence>MPIVWRDKMSVGHPVIDEDHRTLIAIINDFEDAAAAGSTAALSTILRRLHGYAREHFAREEALQVRIGFPFAQAHGQEHRRLIALVEDKARAWFVDRAQPLGPQGMEEMAGFLRRWLVEHILTQDRAMQPYIEAARSRAKAQSAAAAGDEDDADSKIA</sequence>
<dbReference type="PANTHER" id="PTHR37164:SF1">
    <property type="entry name" value="BACTERIOHEMERYTHRIN"/>
    <property type="match status" value="1"/>
</dbReference>
<comment type="similarity">
    <text evidence="1">Belongs to the hemerythrin family.</text>
</comment>